<dbReference type="AlphaFoldDB" id="A0A3S0JGK9"/>
<dbReference type="InterPro" id="IPR024064">
    <property type="entry name" value="FdhE-like_sf"/>
</dbReference>
<proteinExistence type="predicted"/>
<comment type="caution">
    <text evidence="1">The sequence shown here is derived from an EMBL/GenBank/DDBJ whole genome shotgun (WGS) entry which is preliminary data.</text>
</comment>
<dbReference type="SUPFAM" id="SSF144020">
    <property type="entry name" value="FdhE-like"/>
    <property type="match status" value="1"/>
</dbReference>
<evidence type="ECO:0000313" key="2">
    <source>
        <dbReference type="Proteomes" id="UP000282184"/>
    </source>
</evidence>
<keyword evidence="2" id="KW-1185">Reference proteome</keyword>
<dbReference type="OrthoDB" id="275225at2"/>
<dbReference type="Proteomes" id="UP000282184">
    <property type="component" value="Unassembled WGS sequence"/>
</dbReference>
<protein>
    <submittedName>
        <fullName evidence="1">Uncharacterized protein</fullName>
    </submittedName>
</protein>
<sequence length="93" mass="10712">MATEKLAAVVRPEYGQHLQQWMAERNLLVHDEALLARLANGADAFFLVTAWRIYQEYGGDKLLNNCPRCGRLARTPRARQCRHCGHRWYEASA</sequence>
<organism evidence="1 2">
    <name type="scientific">Hymenobacter gummosus</name>
    <dbReference type="NCBI Taxonomy" id="1776032"/>
    <lineage>
        <taxon>Bacteria</taxon>
        <taxon>Pseudomonadati</taxon>
        <taxon>Bacteroidota</taxon>
        <taxon>Cytophagia</taxon>
        <taxon>Cytophagales</taxon>
        <taxon>Hymenobacteraceae</taxon>
        <taxon>Hymenobacter</taxon>
    </lineage>
</organism>
<dbReference type="EMBL" id="RXOF01000007">
    <property type="protein sequence ID" value="RTQ49231.1"/>
    <property type="molecule type" value="Genomic_DNA"/>
</dbReference>
<gene>
    <name evidence="1" type="ORF">EJV47_13880</name>
</gene>
<accession>A0A3S0JGK9</accession>
<dbReference type="RefSeq" id="WP_126693762.1">
    <property type="nucleotide sequence ID" value="NZ_RXOF01000007.1"/>
</dbReference>
<reference evidence="1 2" key="1">
    <citation type="submission" date="2018-12" db="EMBL/GenBank/DDBJ databases">
        <title>Hymenobacter gummosus sp. nov., isolated from a spring.</title>
        <authorList>
            <person name="Nie L."/>
        </authorList>
    </citation>
    <scope>NUCLEOTIDE SEQUENCE [LARGE SCALE GENOMIC DNA]</scope>
    <source>
        <strain evidence="1 2">KCTC 52166</strain>
    </source>
</reference>
<evidence type="ECO:0000313" key="1">
    <source>
        <dbReference type="EMBL" id="RTQ49231.1"/>
    </source>
</evidence>
<name>A0A3S0JGK9_9BACT</name>